<protein>
    <recommendedName>
        <fullName evidence="1">Metallo-beta-lactamase domain-containing protein</fullName>
    </recommendedName>
</protein>
<proteinExistence type="predicted"/>
<dbReference type="HOGENOM" id="CLU_044538_2_1_5"/>
<dbReference type="Gene3D" id="3.60.15.10">
    <property type="entry name" value="Ribonuclease Z/Hydroxyacylglutathione hydrolase-like"/>
    <property type="match status" value="1"/>
</dbReference>
<reference evidence="2 3" key="1">
    <citation type="submission" date="2012-03" db="EMBL/GenBank/DDBJ databases">
        <title>The Genome Sequence of Bartonella tamiae Th239.</title>
        <authorList>
            <consortium name="The Broad Institute Genome Sequencing Platform"/>
            <consortium name="The Broad Institute Genome Sequencing Center for Infectious Disease"/>
            <person name="Feldgarden M."/>
            <person name="Kirby J."/>
            <person name="Kosoy M."/>
            <person name="Birtles R."/>
            <person name="Probert W.S."/>
            <person name="Chiaraviglio L."/>
            <person name="Young S.K."/>
            <person name="Zeng Q."/>
            <person name="Gargeya S."/>
            <person name="Fitzgerald M."/>
            <person name="Haas B."/>
            <person name="Abouelleil A."/>
            <person name="Alvarado L."/>
            <person name="Arachchi H.M."/>
            <person name="Berlin A."/>
            <person name="Chapman S.B."/>
            <person name="Gearin G."/>
            <person name="Goldberg J."/>
            <person name="Griggs A."/>
            <person name="Gujja S."/>
            <person name="Hansen M."/>
            <person name="Heiman D."/>
            <person name="Howarth C."/>
            <person name="Larimer J."/>
            <person name="Lui A."/>
            <person name="MacDonald P.J.P."/>
            <person name="McCowen C."/>
            <person name="Montmayeur A."/>
            <person name="Murphy C."/>
            <person name="Neiman D."/>
            <person name="Pearson M."/>
            <person name="Priest M."/>
            <person name="Roberts A."/>
            <person name="Saif S."/>
            <person name="Shea T."/>
            <person name="Sisk P."/>
            <person name="Stolte C."/>
            <person name="Sykes S."/>
            <person name="Wortman J."/>
            <person name="Nusbaum C."/>
            <person name="Birren B."/>
        </authorList>
    </citation>
    <scope>NUCLEOTIDE SEQUENCE [LARGE SCALE GENOMIC DNA]</scope>
    <source>
        <strain evidence="2 3">Th239</strain>
    </source>
</reference>
<dbReference type="EMBL" id="AIMB01000008">
    <property type="protein sequence ID" value="EJF88834.1"/>
    <property type="molecule type" value="Genomic_DNA"/>
</dbReference>
<gene>
    <name evidence="2" type="ORF">ME5_01385</name>
</gene>
<feature type="domain" description="Metallo-beta-lactamase" evidence="1">
    <location>
        <begin position="38"/>
        <end position="240"/>
    </location>
</feature>
<dbReference type="AlphaFoldDB" id="J0R002"/>
<dbReference type="Pfam" id="PF12706">
    <property type="entry name" value="Lactamase_B_2"/>
    <property type="match status" value="1"/>
</dbReference>
<dbReference type="Proteomes" id="UP000008952">
    <property type="component" value="Unassembled WGS sequence"/>
</dbReference>
<evidence type="ECO:0000259" key="1">
    <source>
        <dbReference type="SMART" id="SM00849"/>
    </source>
</evidence>
<organism evidence="2 3">
    <name type="scientific">Bartonella tamiae Th239</name>
    <dbReference type="NCBI Taxonomy" id="1094558"/>
    <lineage>
        <taxon>Bacteria</taxon>
        <taxon>Pseudomonadati</taxon>
        <taxon>Pseudomonadota</taxon>
        <taxon>Alphaproteobacteria</taxon>
        <taxon>Hyphomicrobiales</taxon>
        <taxon>Bartonellaceae</taxon>
        <taxon>Bartonella</taxon>
    </lineage>
</organism>
<dbReference type="InterPro" id="IPR001279">
    <property type="entry name" value="Metallo-B-lactamas"/>
</dbReference>
<evidence type="ECO:0000313" key="3">
    <source>
        <dbReference type="Proteomes" id="UP000008952"/>
    </source>
</evidence>
<dbReference type="PATRIC" id="fig|1094558.3.peg.1487"/>
<accession>J0R002</accession>
<name>J0R002_9HYPH</name>
<dbReference type="SUPFAM" id="SSF56281">
    <property type="entry name" value="Metallo-hydrolase/oxidoreductase"/>
    <property type="match status" value="1"/>
</dbReference>
<sequence length="270" mass="30625">MEDYYEFTILGCGSSPGVPRSNGEWGACNPKNLKNRRYRAALLIERFNKNGEKTTIVVDTGPDFRSQMIDAQVHNIDAVIYTHAHADHIHGIDDLRSYVIAQKQLMNIYADDATFKRMNDAFGYCFQTPLGSNYPPILQHNRIESYQKFTIKGQGGVVNILPVLQIHGDINSLGFRVGNVAYCTDVNEFPDKTPDYLLNLDVLIIDALQYKPHASHFSVDQALEWIKKLKPKRAILTHMHIALDYDAVMDYTPENVEPAYQGLKFRSACI</sequence>
<comment type="caution">
    <text evidence="2">The sequence shown here is derived from an EMBL/GenBank/DDBJ whole genome shotgun (WGS) entry which is preliminary data.</text>
</comment>
<keyword evidence="3" id="KW-1185">Reference proteome</keyword>
<dbReference type="InterPro" id="IPR036866">
    <property type="entry name" value="RibonucZ/Hydroxyglut_hydro"/>
</dbReference>
<dbReference type="OrthoDB" id="9781189at2"/>
<evidence type="ECO:0000313" key="2">
    <source>
        <dbReference type="EMBL" id="EJF88834.1"/>
    </source>
</evidence>
<dbReference type="PANTHER" id="PTHR42663:SF6">
    <property type="entry name" value="HYDROLASE C777.06C-RELATED"/>
    <property type="match status" value="1"/>
</dbReference>
<dbReference type="CDD" id="cd16279">
    <property type="entry name" value="metallo-hydrolase-like_MBL-fold"/>
    <property type="match status" value="1"/>
</dbReference>
<dbReference type="eggNOG" id="COG1235">
    <property type="taxonomic scope" value="Bacteria"/>
</dbReference>
<dbReference type="RefSeq" id="WP_008039708.1">
    <property type="nucleotide sequence ID" value="NZ_JH725147.1"/>
</dbReference>
<dbReference type="STRING" id="1094558.ME5_01385"/>
<dbReference type="PANTHER" id="PTHR42663">
    <property type="entry name" value="HYDROLASE C777.06C-RELATED-RELATED"/>
    <property type="match status" value="1"/>
</dbReference>
<dbReference type="SMART" id="SM00849">
    <property type="entry name" value="Lactamase_B"/>
    <property type="match status" value="1"/>
</dbReference>